<name>A0AAV3R4C3_LITER</name>
<sequence>MTGRLFDEVVTTTAECLSLTLDSDVRPPWSCRFLILAYHRLASHSPDATVFISEWIVFGSHSLRTYVGYEAADRSTMKIAPASVCPHGPITLQHHSWDSSD</sequence>
<evidence type="ECO:0000313" key="1">
    <source>
        <dbReference type="EMBL" id="GAA0170730.1"/>
    </source>
</evidence>
<comment type="caution">
    <text evidence="1">The sequence shown here is derived from an EMBL/GenBank/DDBJ whole genome shotgun (WGS) entry which is preliminary data.</text>
</comment>
<organism evidence="1 2">
    <name type="scientific">Lithospermum erythrorhizon</name>
    <name type="common">Purple gromwell</name>
    <name type="synonym">Lithospermum officinale var. erythrorhizon</name>
    <dbReference type="NCBI Taxonomy" id="34254"/>
    <lineage>
        <taxon>Eukaryota</taxon>
        <taxon>Viridiplantae</taxon>
        <taxon>Streptophyta</taxon>
        <taxon>Embryophyta</taxon>
        <taxon>Tracheophyta</taxon>
        <taxon>Spermatophyta</taxon>
        <taxon>Magnoliopsida</taxon>
        <taxon>eudicotyledons</taxon>
        <taxon>Gunneridae</taxon>
        <taxon>Pentapetalae</taxon>
        <taxon>asterids</taxon>
        <taxon>lamiids</taxon>
        <taxon>Boraginales</taxon>
        <taxon>Boraginaceae</taxon>
        <taxon>Boraginoideae</taxon>
        <taxon>Lithospermeae</taxon>
        <taxon>Lithospermum</taxon>
    </lineage>
</organism>
<protein>
    <submittedName>
        <fullName evidence="1">Uncharacterized protein</fullName>
    </submittedName>
</protein>
<reference evidence="1 2" key="1">
    <citation type="submission" date="2024-01" db="EMBL/GenBank/DDBJ databases">
        <title>The complete chloroplast genome sequence of Lithospermum erythrorhizon: insights into the phylogenetic relationship among Boraginaceae species and the maternal lineages of purple gromwells.</title>
        <authorList>
            <person name="Okada T."/>
            <person name="Watanabe K."/>
        </authorList>
    </citation>
    <scope>NUCLEOTIDE SEQUENCE [LARGE SCALE GENOMIC DNA]</scope>
</reference>
<dbReference type="Proteomes" id="UP001454036">
    <property type="component" value="Unassembled WGS sequence"/>
</dbReference>
<gene>
    <name evidence="1" type="ORF">LIER_24929</name>
</gene>
<keyword evidence="2" id="KW-1185">Reference proteome</keyword>
<dbReference type="AlphaFoldDB" id="A0AAV3R4C3"/>
<dbReference type="EMBL" id="BAABME010007371">
    <property type="protein sequence ID" value="GAA0170730.1"/>
    <property type="molecule type" value="Genomic_DNA"/>
</dbReference>
<accession>A0AAV3R4C3</accession>
<evidence type="ECO:0000313" key="2">
    <source>
        <dbReference type="Proteomes" id="UP001454036"/>
    </source>
</evidence>
<proteinExistence type="predicted"/>